<dbReference type="InterPro" id="IPR037523">
    <property type="entry name" value="VOC_core"/>
</dbReference>
<gene>
    <name evidence="2" type="ORF">CLG96_02970</name>
</gene>
<evidence type="ECO:0000313" key="2">
    <source>
        <dbReference type="EMBL" id="PTQ13107.1"/>
    </source>
</evidence>
<dbReference type="PANTHER" id="PTHR21366:SF14">
    <property type="entry name" value="GLYOXALASE DOMAIN-CONTAINING PROTEIN 5"/>
    <property type="match status" value="1"/>
</dbReference>
<dbReference type="InterPro" id="IPR004360">
    <property type="entry name" value="Glyas_Fos-R_dOase_dom"/>
</dbReference>
<accession>A0A2T5G1R5</accession>
<reference evidence="2 3" key="1">
    <citation type="submission" date="2017-09" db="EMBL/GenBank/DDBJ databases">
        <title>Sphingomonas panjinensis sp.nov., isolated from oil-contaminated soil.</title>
        <authorList>
            <person name="Wang L."/>
            <person name="Chen L."/>
        </authorList>
    </citation>
    <scope>NUCLEOTIDE SEQUENCE [LARGE SCALE GENOMIC DNA]</scope>
    <source>
        <strain evidence="2 3">FW-11</strain>
    </source>
</reference>
<proteinExistence type="predicted"/>
<dbReference type="Gene3D" id="3.10.180.10">
    <property type="entry name" value="2,3-Dihydroxybiphenyl 1,2-Dioxygenase, domain 1"/>
    <property type="match status" value="1"/>
</dbReference>
<dbReference type="Pfam" id="PF00903">
    <property type="entry name" value="Glyoxalase"/>
    <property type="match status" value="1"/>
</dbReference>
<dbReference type="PROSITE" id="PS51819">
    <property type="entry name" value="VOC"/>
    <property type="match status" value="1"/>
</dbReference>
<evidence type="ECO:0000259" key="1">
    <source>
        <dbReference type="PROSITE" id="PS51819"/>
    </source>
</evidence>
<dbReference type="AlphaFoldDB" id="A0A2T5G1R5"/>
<feature type="domain" description="VOC" evidence="1">
    <location>
        <begin position="8"/>
        <end position="118"/>
    </location>
</feature>
<keyword evidence="2" id="KW-0808">Transferase</keyword>
<dbReference type="Proteomes" id="UP000244162">
    <property type="component" value="Unassembled WGS sequence"/>
</dbReference>
<dbReference type="OrthoDB" id="9798430at2"/>
<dbReference type="InterPro" id="IPR029068">
    <property type="entry name" value="Glyas_Bleomycin-R_OHBP_Dase"/>
</dbReference>
<dbReference type="SUPFAM" id="SSF54593">
    <property type="entry name" value="Glyoxalase/Bleomycin resistance protein/Dihydroxybiphenyl dioxygenase"/>
    <property type="match status" value="1"/>
</dbReference>
<keyword evidence="3" id="KW-1185">Reference proteome</keyword>
<comment type="caution">
    <text evidence="2">The sequence shown here is derived from an EMBL/GenBank/DDBJ whole genome shotgun (WGS) entry which is preliminary data.</text>
</comment>
<dbReference type="RefSeq" id="WP_107966341.1">
    <property type="nucleotide sequence ID" value="NZ_NWBU01000004.1"/>
</dbReference>
<dbReference type="PANTHER" id="PTHR21366">
    <property type="entry name" value="GLYOXALASE FAMILY PROTEIN"/>
    <property type="match status" value="1"/>
</dbReference>
<dbReference type="InterPro" id="IPR050383">
    <property type="entry name" value="GlyoxalaseI/FosfomycinResist"/>
</dbReference>
<dbReference type="CDD" id="cd07244">
    <property type="entry name" value="FosA"/>
    <property type="match status" value="1"/>
</dbReference>
<organism evidence="2 3">
    <name type="scientific">Sphingomonas oleivorans</name>
    <dbReference type="NCBI Taxonomy" id="1735121"/>
    <lineage>
        <taxon>Bacteria</taxon>
        <taxon>Pseudomonadati</taxon>
        <taxon>Pseudomonadota</taxon>
        <taxon>Alphaproteobacteria</taxon>
        <taxon>Sphingomonadales</taxon>
        <taxon>Sphingomonadaceae</taxon>
        <taxon>Sphingomonas</taxon>
    </lineage>
</organism>
<name>A0A2T5G1R5_9SPHN</name>
<sequence>MSEPKISGLNHLTLAVGELERSIGFYCDLLGFTLRARWADGAYLEAGALWLCLSCDKDARTSPHPDYSHVAFDVAPEAFDALSERVRRVARIWKENRSEGPSLYFLDPDGHRLELHVGSLASRLAHFRANPAPGLHVIDA</sequence>
<dbReference type="EMBL" id="NWBU01000004">
    <property type="protein sequence ID" value="PTQ13107.1"/>
    <property type="molecule type" value="Genomic_DNA"/>
</dbReference>
<protein>
    <submittedName>
        <fullName evidence="2">Glutathione transferase</fullName>
    </submittedName>
</protein>
<evidence type="ECO:0000313" key="3">
    <source>
        <dbReference type="Proteomes" id="UP000244162"/>
    </source>
</evidence>
<dbReference type="GO" id="GO:0016740">
    <property type="term" value="F:transferase activity"/>
    <property type="evidence" value="ECO:0007669"/>
    <property type="project" value="UniProtKB-KW"/>
</dbReference>